<sequence>MGIVAGRGKGRLRFGTGMDGRELHCRGRSRVEVLESWLGLGGWIGGIDNESEDSGGSVCMKNEREEEGNVRRFRQREQSKKQIKSLECSF</sequence>
<dbReference type="Proteomes" id="UP000829196">
    <property type="component" value="Unassembled WGS sequence"/>
</dbReference>
<proteinExistence type="predicted"/>
<organism evidence="1 2">
    <name type="scientific">Dendrobium nobile</name>
    <name type="common">Orchid</name>
    <dbReference type="NCBI Taxonomy" id="94219"/>
    <lineage>
        <taxon>Eukaryota</taxon>
        <taxon>Viridiplantae</taxon>
        <taxon>Streptophyta</taxon>
        <taxon>Embryophyta</taxon>
        <taxon>Tracheophyta</taxon>
        <taxon>Spermatophyta</taxon>
        <taxon>Magnoliopsida</taxon>
        <taxon>Liliopsida</taxon>
        <taxon>Asparagales</taxon>
        <taxon>Orchidaceae</taxon>
        <taxon>Epidendroideae</taxon>
        <taxon>Malaxideae</taxon>
        <taxon>Dendrobiinae</taxon>
        <taxon>Dendrobium</taxon>
    </lineage>
</organism>
<evidence type="ECO:0000313" key="2">
    <source>
        <dbReference type="Proteomes" id="UP000829196"/>
    </source>
</evidence>
<name>A0A8T3BRR5_DENNO</name>
<gene>
    <name evidence="1" type="ORF">KFK09_006479</name>
</gene>
<evidence type="ECO:0000313" key="1">
    <source>
        <dbReference type="EMBL" id="KAI0519039.1"/>
    </source>
</evidence>
<dbReference type="EMBL" id="JAGYWB010000006">
    <property type="protein sequence ID" value="KAI0519039.1"/>
    <property type="molecule type" value="Genomic_DNA"/>
</dbReference>
<dbReference type="AlphaFoldDB" id="A0A8T3BRR5"/>
<reference evidence="1" key="1">
    <citation type="journal article" date="2022" name="Front. Genet.">
        <title>Chromosome-Scale Assembly of the Dendrobium nobile Genome Provides Insights Into the Molecular Mechanism of the Biosynthesis of the Medicinal Active Ingredient of Dendrobium.</title>
        <authorList>
            <person name="Xu Q."/>
            <person name="Niu S.-C."/>
            <person name="Li K.-L."/>
            <person name="Zheng P.-J."/>
            <person name="Zhang X.-J."/>
            <person name="Jia Y."/>
            <person name="Liu Y."/>
            <person name="Niu Y.-X."/>
            <person name="Yu L.-H."/>
            <person name="Chen D.-F."/>
            <person name="Zhang G.-Q."/>
        </authorList>
    </citation>
    <scope>NUCLEOTIDE SEQUENCE</scope>
    <source>
        <tissue evidence="1">Leaf</tissue>
    </source>
</reference>
<keyword evidence="2" id="KW-1185">Reference proteome</keyword>
<protein>
    <submittedName>
        <fullName evidence="1">Uncharacterized protein</fullName>
    </submittedName>
</protein>
<accession>A0A8T3BRR5</accession>
<comment type="caution">
    <text evidence="1">The sequence shown here is derived from an EMBL/GenBank/DDBJ whole genome shotgun (WGS) entry which is preliminary data.</text>
</comment>